<accession>A0A095TJK1</accession>
<keyword evidence="4" id="KW-1185">Reference proteome</keyword>
<feature type="transmembrane region" description="Helical" evidence="2">
    <location>
        <begin position="79"/>
        <end position="102"/>
    </location>
</feature>
<feature type="region of interest" description="Disordered" evidence="1">
    <location>
        <begin position="30"/>
        <end position="68"/>
    </location>
</feature>
<dbReference type="AlphaFoldDB" id="A0A095TJK1"/>
<dbReference type="OrthoDB" id="9903663at2"/>
<dbReference type="RefSeq" id="WP_038017174.1">
    <property type="nucleotide sequence ID" value="NZ_JPKR02000001.1"/>
</dbReference>
<evidence type="ECO:0000313" key="4">
    <source>
        <dbReference type="Proteomes" id="UP000029577"/>
    </source>
</evidence>
<name>A0A095TJK1_9GAMM</name>
<keyword evidence="2" id="KW-0812">Transmembrane</keyword>
<comment type="caution">
    <text evidence="3">The sequence shown here is derived from an EMBL/GenBank/DDBJ whole genome shotgun (WGS) entry which is preliminary data.</text>
</comment>
<keyword evidence="2" id="KW-1133">Transmembrane helix</keyword>
<evidence type="ECO:0000313" key="3">
    <source>
        <dbReference type="EMBL" id="KGD76739.1"/>
    </source>
</evidence>
<proteinExistence type="predicted"/>
<reference evidence="3" key="1">
    <citation type="submission" date="2014-12" db="EMBL/GenBank/DDBJ databases">
        <title>The draft genome of the Tatumella morbirosei type strain, LMG23360T isolated from pineapple rot.</title>
        <authorList>
            <person name="Smits T.H."/>
            <person name="Palmer M."/>
            <person name="Venter S.N."/>
            <person name="Duffy B."/>
            <person name="Steenkamp E.T."/>
            <person name="Chan W.Y."/>
            <person name="Coutinho T.A."/>
            <person name="Coetzee M.P."/>
            <person name="De Maayer P."/>
        </authorList>
    </citation>
    <scope>NUCLEOTIDE SEQUENCE [LARGE SCALE GENOMIC DNA]</scope>
    <source>
        <strain evidence="3">LMG 23360</strain>
    </source>
</reference>
<gene>
    <name evidence="3" type="ORF">HA49_04440</name>
</gene>
<dbReference type="EMBL" id="JPKR02000001">
    <property type="protein sequence ID" value="KGD76739.1"/>
    <property type="molecule type" value="Genomic_DNA"/>
</dbReference>
<keyword evidence="2" id="KW-0472">Membrane</keyword>
<evidence type="ECO:0000256" key="1">
    <source>
        <dbReference type="SAM" id="MobiDB-lite"/>
    </source>
</evidence>
<sequence length="182" mass="21072">MQTCPKCHQQIINDYCPSCAENERAADRHDNLGNWAGEPDTRLPSQSPSPSPAPSAQPARRSAPKRPPLPLDNFAARFIYARITPFILMLLLAFEIVSSLKFLQSYRDYYGLGLFTMPFPKLYAPLLVLLLVNLLMMFKFREFHQAKSRERGHPTFCLFVFFWFFNMRSFGLTAGFWLINHF</sequence>
<feature type="transmembrane region" description="Helical" evidence="2">
    <location>
        <begin position="122"/>
        <end position="138"/>
    </location>
</feature>
<dbReference type="Proteomes" id="UP000029577">
    <property type="component" value="Unassembled WGS sequence"/>
</dbReference>
<evidence type="ECO:0000256" key="2">
    <source>
        <dbReference type="SAM" id="Phobius"/>
    </source>
</evidence>
<feature type="transmembrane region" description="Helical" evidence="2">
    <location>
        <begin position="158"/>
        <end position="179"/>
    </location>
</feature>
<protein>
    <submittedName>
        <fullName evidence="3">Uncharacterized protein</fullName>
    </submittedName>
</protein>
<organism evidence="3 4">
    <name type="scientific">Tatumella morbirosei</name>
    <dbReference type="NCBI Taxonomy" id="642227"/>
    <lineage>
        <taxon>Bacteria</taxon>
        <taxon>Pseudomonadati</taxon>
        <taxon>Pseudomonadota</taxon>
        <taxon>Gammaproteobacteria</taxon>
        <taxon>Enterobacterales</taxon>
        <taxon>Erwiniaceae</taxon>
        <taxon>Tatumella</taxon>
    </lineage>
</organism>